<feature type="domain" description="NAB" evidence="5">
    <location>
        <begin position="13"/>
        <end position="93"/>
    </location>
</feature>
<dbReference type="InterPro" id="IPR051861">
    <property type="entry name" value="NET_actin-binding_domain"/>
</dbReference>
<evidence type="ECO:0000256" key="1">
    <source>
        <dbReference type="ARBA" id="ARBA00023054"/>
    </source>
</evidence>
<comment type="caution">
    <text evidence="6">The sequence shown here is derived from an EMBL/GenBank/DDBJ whole genome shotgun (WGS) entry which is preliminary data.</text>
</comment>
<proteinExistence type="inferred from homology"/>
<dbReference type="GO" id="GO:0051015">
    <property type="term" value="F:actin filament binding"/>
    <property type="evidence" value="ECO:0007669"/>
    <property type="project" value="TreeGrafter"/>
</dbReference>
<keyword evidence="7" id="KW-1185">Reference proteome</keyword>
<dbReference type="PANTHER" id="PTHR32258">
    <property type="entry name" value="PROTEIN NETWORKED 4A"/>
    <property type="match status" value="1"/>
</dbReference>
<comment type="similarity">
    <text evidence="2">Belongs to the NET family.</text>
</comment>
<dbReference type="PANTHER" id="PTHR32258:SF32">
    <property type="entry name" value="PROTEIN NETWORKED 1D"/>
    <property type="match status" value="1"/>
</dbReference>
<feature type="region of interest" description="Disordered" evidence="4">
    <location>
        <begin position="2135"/>
        <end position="2167"/>
    </location>
</feature>
<organism evidence="6 7">
    <name type="scientific">Anisodus tanguticus</name>
    <dbReference type="NCBI Taxonomy" id="243964"/>
    <lineage>
        <taxon>Eukaryota</taxon>
        <taxon>Viridiplantae</taxon>
        <taxon>Streptophyta</taxon>
        <taxon>Embryophyta</taxon>
        <taxon>Tracheophyta</taxon>
        <taxon>Spermatophyta</taxon>
        <taxon>Magnoliopsida</taxon>
        <taxon>eudicotyledons</taxon>
        <taxon>Gunneridae</taxon>
        <taxon>Pentapetalae</taxon>
        <taxon>asterids</taxon>
        <taxon>lamiids</taxon>
        <taxon>Solanales</taxon>
        <taxon>Solanaceae</taxon>
        <taxon>Solanoideae</taxon>
        <taxon>Hyoscyameae</taxon>
        <taxon>Anisodus</taxon>
    </lineage>
</organism>
<evidence type="ECO:0000256" key="3">
    <source>
        <dbReference type="SAM" id="Coils"/>
    </source>
</evidence>
<dbReference type="Proteomes" id="UP001291623">
    <property type="component" value="Unassembled WGS sequence"/>
</dbReference>
<evidence type="ECO:0000313" key="7">
    <source>
        <dbReference type="Proteomes" id="UP001291623"/>
    </source>
</evidence>
<feature type="coiled-coil region" evidence="3">
    <location>
        <begin position="993"/>
        <end position="1020"/>
    </location>
</feature>
<reference evidence="6" key="1">
    <citation type="submission" date="2023-12" db="EMBL/GenBank/DDBJ databases">
        <title>Genome assembly of Anisodus tanguticus.</title>
        <authorList>
            <person name="Wang Y.-J."/>
        </authorList>
    </citation>
    <scope>NUCLEOTIDE SEQUENCE</scope>
    <source>
        <strain evidence="6">KB-2021</strain>
        <tissue evidence="6">Leaf</tissue>
    </source>
</reference>
<evidence type="ECO:0000259" key="5">
    <source>
        <dbReference type="PROSITE" id="PS51774"/>
    </source>
</evidence>
<dbReference type="InterPro" id="IPR011684">
    <property type="entry name" value="NAB"/>
</dbReference>
<sequence length="2344" mass="265722">MAALSHQDSRRMYSWWWDSHISPKNSRWLGENLTDMDAKVKGMIKLINEDADSFARRAEMYYKKRPELMKFVEEFYRAYRALAERYDHATGVIRHAHRTMTDLGLGDDSPAGSDPQTPELTPMLGLFEPDELQNPNTHDLKNNGAFTDESHSVMKRKVFKQRNNLFGSGDQGRFADGRVRKGLNFSEAEEKGVPTKETGALPDSERMVESEEILTLKKALAQVEAEKEAGLIQYQQTLEKLSHLESEVFRAREDSRGFGERASKAEVEAQTLREALSTLGAEKEANLQQYQESLDRISELENTVSHAQENSVAVGERASKAELEAQSLREDLANVAAEKDEALKQYMQSLEMIAKLENKLQCAEEDAKKLTERAEKAESEIECLKQDILKLTGEKEAAALQLQQCLETISTLEHKLSCAKEEAQRLNAEINDGVAKLESAEERCLLLERSNKSLHTELESLTLKMGAQSQELTEKQKELGTLWTCVQEERLRFVEAETAFQALQHLHAKAQEEMRVLASELQNRLQVLKDLETRNQTLQGEFQKVKEENKNLNKINVSSAISMRDMQNEISSLSEAKGKLEVEVELRIDQRNALQQEIYCLKEELKDHNKKLLSIVTQLQAVGLDPECFESSVKELQDEKSNLGETCERERSEKVALLEKLQVFEELLEKNSILENSLSDLSAELEAVRASLKALEDSCQILLEEKSARLNDKVTLTSELQVTIENLEEVSAKNTVLENSLSDAHAELQSLKVKSKSLEESCEVLVKEKADLGREKENLFSQLQAAQIALHDLEERYSGLEQKHSTLETEKELTLHALEELSISLDAKNCEHDCFVHTTEVRLAGMESEMHLLQEECQLRKQEFDKLLEKAMESDILNFTLQTSSLDLEGKGSSLMSEYQKLFEASALSKTLISDLEQKNVEQKMEMTSLFDQVNILRNGIFKLLKALDNVPNHACEDRKDQVHLDHIFHTVEVSKESFYRTEEENHRRAIQMNVLVTLLEQLKLEVEALDAEKTIINQESNFKSEKLLVLQSEAAALKEGSEELKLKIREKDQRGQLLEIENCNLAKALQLAEDELKTVKSMMDQLNLQVNVGKHLLSEKDTELQGMEQKLYLTKTEKAVLHHILKSEAAALIEGSEELKLKIREKDYRGKLLEIENCNLAKALQLAEDELKTVKSMTDQLNLQVNVGKHLLSEKDTELQGMEQKLYLTETEKALLHEILKGEAAALKEGSEELKLKIREKDHRGELLEIENCDLAKALQLAEDELKTVKSMTDQLNLQVNVGKHLLSEKDTELQGMEQKLYLTETEKALLHEILEGEAAALIEGSEELKLKIREKDHRGELLEIENCDLAKALQLAEDELKTVKSMTDQLNLQVNVSKHLLSEKDTELQGMEQKLYLTETEKALLHEILKGEAAALKEGSEELKLKIREKDHRGELLEIENCDLAKALQLAEDELKTVKSMTDQLNLQVNVGKHLLSEKDTELQGMEQKLYLTETEKALLHEILKGEAAALKEGSEELKLKIREKDHRGELLEIENCDLAKALQLAEDELKTVKSMTDQLNLQVNVGKHLLSEKDTELQGMEQKLYLTETEKALLHEILEGEAAALIEGSEELKLKIREKDHRGELLEIENCDLAKALQLAEDEMKTVKSMTDQLNLQVNVGKHLLSEKDTELQGMEQKLYLTETEKALLHEILKGEAAALIEGSEELKLKIREKDHRGELLEIENCDLAKALQLAEDELKTVKSMTDQLNLQVNVGKNLLSEKDTELQGMEQKLYLTETEKAVLHQILKNLSRELIGSKIIMEDQEKKILKLSADSNQLRTDNTHLFEASQLLQEGLQQSRGELKKLKMQEGALHFELQKKLNEIDTWKLEMDMLLGELQVSMFYHILYEQKFHELAEVCRSFDVQITSKDKDIKLLKEKVSTLGTENEGLNTQLAAYGPAIFSLSQCISSLEKHSYLHGKSEKPANGDTKDIVVAHPAESTCSKDDENAVATDAFTDLHGLERKVRAVEKALVEMEQLVVQENVNMHSKLQAAMQQVEELKSGSSLHRRNSAPKSEIFEAENGILTKDIMLDHVSECSSYRNGRREQAETNNLVFDLWDTANPTVGKAKLDDIPNAENDIDFHKRVISVKKNSQRPASDMLGEKDSGEGKLNISKRSTESIQEGNKRKVLERLDSDVQKLTNLQITVLDLKRELEITEKAKRGKAVAESETLKGQLNEAEAAIHKLFDLTGKLMKKMDDSFGSADMKSALDSEEIGNVSRRRTSEQARRISEKIGRLQLEVQKLQFVLVKLNDESKGNSRASETKRRVLLQDYLYGGVRKGNKRKKAPFCACIQPPTQGD</sequence>
<keyword evidence="1 3" id="KW-0175">Coiled coil</keyword>
<gene>
    <name evidence="6" type="ORF">RND71_023019</name>
</gene>
<evidence type="ECO:0000256" key="4">
    <source>
        <dbReference type="SAM" id="MobiDB-lite"/>
    </source>
</evidence>
<dbReference type="GO" id="GO:0005886">
    <property type="term" value="C:plasma membrane"/>
    <property type="evidence" value="ECO:0007669"/>
    <property type="project" value="TreeGrafter"/>
</dbReference>
<name>A0AAE1RUD1_9SOLA</name>
<dbReference type="Pfam" id="PF07765">
    <property type="entry name" value="KIP1"/>
    <property type="match status" value="1"/>
</dbReference>
<dbReference type="EMBL" id="JAVYJV010000012">
    <property type="protein sequence ID" value="KAK4357409.1"/>
    <property type="molecule type" value="Genomic_DNA"/>
</dbReference>
<protein>
    <recommendedName>
        <fullName evidence="5">NAB domain-containing protein</fullName>
    </recommendedName>
</protein>
<evidence type="ECO:0000313" key="6">
    <source>
        <dbReference type="EMBL" id="KAK4357409.1"/>
    </source>
</evidence>
<evidence type="ECO:0000256" key="2">
    <source>
        <dbReference type="ARBA" id="ARBA00038006"/>
    </source>
</evidence>
<feature type="coiled-coil region" evidence="3">
    <location>
        <begin position="511"/>
        <end position="810"/>
    </location>
</feature>
<accession>A0AAE1RUD1</accession>
<dbReference type="PROSITE" id="PS51774">
    <property type="entry name" value="NAB"/>
    <property type="match status" value="1"/>
</dbReference>
<feature type="coiled-coil region" evidence="3">
    <location>
        <begin position="234"/>
        <end position="478"/>
    </location>
</feature>